<keyword evidence="2" id="KW-0645">Protease</keyword>
<dbReference type="Proteomes" id="UP000053096">
    <property type="component" value="Unassembled WGS sequence"/>
</dbReference>
<evidence type="ECO:0000259" key="1">
    <source>
        <dbReference type="Pfam" id="PF01965"/>
    </source>
</evidence>
<name>A0A0M7EZ51_9BORD</name>
<feature type="domain" description="DJ-1/PfpI" evidence="1">
    <location>
        <begin position="19"/>
        <end position="134"/>
    </location>
</feature>
<dbReference type="AlphaFoldDB" id="A0A0M7EZ51"/>
<sequence>MLYYSLTLNKEETMHQSSKKVEVLLLPGFQELEFWYPVLRLREAGVAVTVIGRDDTQTVFSRLGYPVVAEQAEGGAGDLLIVPGVVGQADAATREQALASMRAAHARGALIAASGSSAALLQEAGVDPAKAITAASVDDMPAFMQTVLSRIR</sequence>
<evidence type="ECO:0000313" key="2">
    <source>
        <dbReference type="EMBL" id="CUI73638.1"/>
    </source>
</evidence>
<dbReference type="Gene3D" id="3.40.50.880">
    <property type="match status" value="1"/>
</dbReference>
<gene>
    <name evidence="2" type="ORF">ERS370011_01992</name>
</gene>
<accession>A0A0M7EZ51</accession>
<evidence type="ECO:0000313" key="3">
    <source>
        <dbReference type="Proteomes" id="UP000053096"/>
    </source>
</evidence>
<dbReference type="GO" id="GO:0008233">
    <property type="term" value="F:peptidase activity"/>
    <property type="evidence" value="ECO:0007669"/>
    <property type="project" value="UniProtKB-KW"/>
</dbReference>
<protein>
    <submittedName>
        <fullName evidence="2">Intracellular protease, PfpI family</fullName>
    </submittedName>
</protein>
<proteinExistence type="predicted"/>
<dbReference type="Pfam" id="PF01965">
    <property type="entry name" value="DJ-1_PfpI"/>
    <property type="match status" value="1"/>
</dbReference>
<keyword evidence="2" id="KW-0378">Hydrolase</keyword>
<dbReference type="InterPro" id="IPR002818">
    <property type="entry name" value="DJ-1/PfpI"/>
</dbReference>
<dbReference type="InterPro" id="IPR029062">
    <property type="entry name" value="Class_I_gatase-like"/>
</dbReference>
<dbReference type="GO" id="GO:0006508">
    <property type="term" value="P:proteolysis"/>
    <property type="evidence" value="ECO:0007669"/>
    <property type="project" value="UniProtKB-KW"/>
</dbReference>
<reference evidence="2 3" key="1">
    <citation type="submission" date="2015-09" db="EMBL/GenBank/DDBJ databases">
        <authorList>
            <person name="Jackson K.R."/>
            <person name="Lunt B.L."/>
            <person name="Fisher J.N.B."/>
            <person name="Gardner A.V."/>
            <person name="Bailey M.E."/>
            <person name="Deus L.M."/>
            <person name="Earl A.S."/>
            <person name="Gibby P.D."/>
            <person name="Hartmann K.A."/>
            <person name="Liu J.E."/>
            <person name="Manci A.M."/>
            <person name="Nielsen D.A."/>
            <person name="Solomon M.B."/>
            <person name="Breakwell D.P."/>
            <person name="Burnett S.H."/>
            <person name="Grose J.H."/>
        </authorList>
    </citation>
    <scope>NUCLEOTIDE SEQUENCE [LARGE SCALE GENOMIC DNA]</scope>
    <source>
        <strain evidence="2 3">2789STDY5608636</strain>
    </source>
</reference>
<dbReference type="SUPFAM" id="SSF52317">
    <property type="entry name" value="Class I glutamine amidotransferase-like"/>
    <property type="match status" value="1"/>
</dbReference>
<dbReference type="EMBL" id="CYTV01000004">
    <property type="protein sequence ID" value="CUI73638.1"/>
    <property type="molecule type" value="Genomic_DNA"/>
</dbReference>
<organism evidence="2 3">
    <name type="scientific">Bordetella pseudohinzii</name>
    <dbReference type="NCBI Taxonomy" id="1331258"/>
    <lineage>
        <taxon>Bacteria</taxon>
        <taxon>Pseudomonadati</taxon>
        <taxon>Pseudomonadota</taxon>
        <taxon>Betaproteobacteria</taxon>
        <taxon>Burkholderiales</taxon>
        <taxon>Alcaligenaceae</taxon>
        <taxon>Bordetella</taxon>
    </lineage>
</organism>